<feature type="domain" description="Glycosyl hydrolase family 36 C-terminal" evidence="8">
    <location>
        <begin position="644"/>
        <end position="731"/>
    </location>
</feature>
<evidence type="ECO:0000256" key="1">
    <source>
        <dbReference type="ARBA" id="ARBA00001255"/>
    </source>
</evidence>
<evidence type="ECO:0000259" key="9">
    <source>
        <dbReference type="Pfam" id="PF16875"/>
    </source>
</evidence>
<feature type="binding site" evidence="7">
    <location>
        <position position="521"/>
    </location>
    <ligand>
        <name>substrate</name>
    </ligand>
</feature>
<evidence type="ECO:0000256" key="7">
    <source>
        <dbReference type="PIRSR" id="PIRSR005536-2"/>
    </source>
</evidence>
<dbReference type="InterPro" id="IPR031704">
    <property type="entry name" value="Glyco_hydro_36_N"/>
</dbReference>
<sequence length="734" mass="84120">MKLNGTMIYQTDYQIDTVIEISTNNTLLLLGVNTLTGELLQFYYGKRIQNPLELIPQGRPRKGEEATPAYSSFGGGNSNAALWVTHADGALSTELIYQSHKIEQVDNNKSHIIILLKDKYYPFYVELNYSCYQQQDVIESWVVFFHNEQSNIVLNQYSSAELSIANQYEDYYLTSFQGLWERENTLQQEKLQMGKKVLDNRYGTWSSFGHNPSFMLSLGTPADEKQGEVIAAALAWSGCWNMTFNYSNGKLYHDTSDRRLLSITAGIDNVATDYHLQPGDKLNTPKFIMTYSDKGRGQASRNLHSWARRYKLLDGDLERPILLNSWEGLHFDFDEAKLLEMMDGTAAMGGEMFVLDDGWFGNNDKARNGPDRGLGDWQVNKQKLPNGLAYLAEQANERGLKFGLWVEPEMVNPDSELFKAHPEWVVQQPNREQILYRNQLILDLSNPLVQDFIFYSVSDILNQSPLISYIKWDCNRSFTNPGSQYLPKDQQTHIWFEYVSGLYKVYDRLIKAHPKVMFQACASGGGRIDYGMLMRNHEFWPSDNTDALQRVFIQWGTNYIYPAIATAAHVTLSPNIQTQRHTPLKFRFDVAMSGRLGLELKPEDMQEDELAFVKSAIQTYKLIRATIMFGDLYRLASPYDGHFAACMYVSQDAQKVIVFAYNICYKLGQIQPHIRLDGLQEDRKYVIREINKLDDHSHCSIENSVLSGDVLMTYGLSLNFTQEYDSAVLQLNMV</sequence>
<feature type="binding site" evidence="7">
    <location>
        <position position="180"/>
    </location>
    <ligand>
        <name>substrate</name>
    </ligand>
</feature>
<dbReference type="PIRSF" id="PIRSF005536">
    <property type="entry name" value="Agal"/>
    <property type="match status" value="1"/>
</dbReference>
<dbReference type="CDD" id="cd14791">
    <property type="entry name" value="GH36"/>
    <property type="match status" value="1"/>
</dbReference>
<dbReference type="PRINTS" id="PR00743">
    <property type="entry name" value="GLHYDRLASE36"/>
</dbReference>
<accession>K6YBA5</accession>
<comment type="catalytic activity">
    <reaction evidence="1 5">
        <text>Hydrolysis of terminal, non-reducing alpha-D-galactose residues in alpha-D-galactosides, including galactose oligosaccharides, galactomannans and galactolipids.</text>
        <dbReference type="EC" id="3.2.1.22"/>
    </reaction>
</comment>
<evidence type="ECO:0000313" key="11">
    <source>
        <dbReference type="Proteomes" id="UP000006327"/>
    </source>
</evidence>
<dbReference type="InterPro" id="IPR031705">
    <property type="entry name" value="Glyco_hydro_36_C"/>
</dbReference>
<dbReference type="InterPro" id="IPR017853">
    <property type="entry name" value="GH"/>
</dbReference>
<comment type="caution">
    <text evidence="10">The sequence shown here is derived from an EMBL/GenBank/DDBJ whole genome shotgun (WGS) entry which is preliminary data.</text>
</comment>
<dbReference type="PANTHER" id="PTHR43053:SF3">
    <property type="entry name" value="ALPHA-GALACTOSIDASE C-RELATED"/>
    <property type="match status" value="1"/>
</dbReference>
<dbReference type="InterPro" id="IPR013780">
    <property type="entry name" value="Glyco_hydro_b"/>
</dbReference>
<evidence type="ECO:0000256" key="2">
    <source>
        <dbReference type="ARBA" id="ARBA00012755"/>
    </source>
</evidence>
<dbReference type="Gene3D" id="2.60.40.1180">
    <property type="entry name" value="Golgi alpha-mannosidase II"/>
    <property type="match status" value="1"/>
</dbReference>
<dbReference type="EC" id="3.2.1.22" evidence="2 5"/>
<proteinExistence type="inferred from homology"/>
<reference evidence="10 11" key="1">
    <citation type="journal article" date="2017" name="Antonie Van Leeuwenhoek">
        <title>Rhizobium rhizosphaerae sp. nov., a novel species isolated from rice rhizosphere.</title>
        <authorList>
            <person name="Zhao J.J."/>
            <person name="Zhang J."/>
            <person name="Zhang R.J."/>
            <person name="Zhang C.W."/>
            <person name="Yin H.Q."/>
            <person name="Zhang X.X."/>
        </authorList>
    </citation>
    <scope>NUCLEOTIDE SEQUENCE [LARGE SCALE GENOMIC DNA]</scope>
    <source>
        <strain evidence="10 11">BSs20135</strain>
    </source>
</reference>
<feature type="domain" description="Glycosyl hydrolase family 36 N-terminal" evidence="9">
    <location>
        <begin position="37"/>
        <end position="244"/>
    </location>
</feature>
<dbReference type="EMBL" id="BAEO01000062">
    <property type="protein sequence ID" value="GAC21231.1"/>
    <property type="molecule type" value="Genomic_DNA"/>
</dbReference>
<feature type="binding site" evidence="7">
    <location>
        <position position="543"/>
    </location>
    <ligand>
        <name>substrate</name>
    </ligand>
</feature>
<dbReference type="InterPro" id="IPR002252">
    <property type="entry name" value="Glyco_hydro_36"/>
</dbReference>
<name>K6YBA5_9ALTE</name>
<dbReference type="eggNOG" id="COG3345">
    <property type="taxonomic scope" value="Bacteria"/>
</dbReference>
<keyword evidence="4 5" id="KW-0326">Glycosidase</keyword>
<dbReference type="STRING" id="493475.GARC_4289"/>
<feature type="active site" description="Proton donor" evidence="6">
    <location>
        <position position="543"/>
    </location>
</feature>
<feature type="binding site" evidence="7">
    <location>
        <begin position="471"/>
        <end position="475"/>
    </location>
    <ligand>
        <name>substrate</name>
    </ligand>
</feature>
<dbReference type="Pfam" id="PF16875">
    <property type="entry name" value="Glyco_hydro_36N"/>
    <property type="match status" value="1"/>
</dbReference>
<dbReference type="Pfam" id="PF16874">
    <property type="entry name" value="Glyco_hydro_36C"/>
    <property type="match status" value="1"/>
</dbReference>
<protein>
    <recommendedName>
        <fullName evidence="2 5">Alpha-galactosidase</fullName>
        <ecNumber evidence="2 5">3.2.1.22</ecNumber>
    </recommendedName>
</protein>
<feature type="active site" description="Nucleophile" evidence="6">
    <location>
        <position position="473"/>
    </location>
</feature>
<dbReference type="GO" id="GO:0016052">
    <property type="term" value="P:carbohydrate catabolic process"/>
    <property type="evidence" value="ECO:0007669"/>
    <property type="project" value="InterPro"/>
</dbReference>
<evidence type="ECO:0000259" key="8">
    <source>
        <dbReference type="Pfam" id="PF16874"/>
    </source>
</evidence>
<dbReference type="Proteomes" id="UP000006327">
    <property type="component" value="Unassembled WGS sequence"/>
</dbReference>
<gene>
    <name evidence="10" type="ORF">GARC_4289</name>
</gene>
<dbReference type="InterPro" id="IPR038417">
    <property type="entry name" value="Alpga-gal_N_sf"/>
</dbReference>
<dbReference type="Pfam" id="PF02065">
    <property type="entry name" value="Melibiase"/>
    <property type="match status" value="1"/>
</dbReference>
<dbReference type="PANTHER" id="PTHR43053">
    <property type="entry name" value="GLYCOSIDASE FAMILY 31"/>
    <property type="match status" value="1"/>
</dbReference>
<dbReference type="InterPro" id="IPR013785">
    <property type="entry name" value="Aldolase_TIM"/>
</dbReference>
<organism evidence="10 11">
    <name type="scientific">Paraglaciecola arctica BSs20135</name>
    <dbReference type="NCBI Taxonomy" id="493475"/>
    <lineage>
        <taxon>Bacteria</taxon>
        <taxon>Pseudomonadati</taxon>
        <taxon>Pseudomonadota</taxon>
        <taxon>Gammaproteobacteria</taxon>
        <taxon>Alteromonadales</taxon>
        <taxon>Alteromonadaceae</taxon>
        <taxon>Paraglaciecola</taxon>
    </lineage>
</organism>
<dbReference type="Gene3D" id="3.20.20.70">
    <property type="entry name" value="Aldolase class I"/>
    <property type="match status" value="1"/>
</dbReference>
<dbReference type="GO" id="GO:0004557">
    <property type="term" value="F:alpha-galactosidase activity"/>
    <property type="evidence" value="ECO:0007669"/>
    <property type="project" value="UniProtKB-UniRule"/>
</dbReference>
<keyword evidence="11" id="KW-1185">Reference proteome</keyword>
<feature type="binding site" evidence="7">
    <location>
        <begin position="356"/>
        <end position="357"/>
    </location>
    <ligand>
        <name>substrate</name>
    </ligand>
</feature>
<dbReference type="FunFam" id="3.20.20.70:FF:000118">
    <property type="entry name" value="Alpha-galactosidase"/>
    <property type="match status" value="1"/>
</dbReference>
<evidence type="ECO:0000256" key="5">
    <source>
        <dbReference type="PIRNR" id="PIRNR005536"/>
    </source>
</evidence>
<comment type="similarity">
    <text evidence="5">Belongs to the glycosyl hydrolase.</text>
</comment>
<dbReference type="InterPro" id="IPR050985">
    <property type="entry name" value="Alpha-glycosidase_related"/>
</dbReference>
<dbReference type="SUPFAM" id="SSF51445">
    <property type="entry name" value="(Trans)glycosidases"/>
    <property type="match status" value="1"/>
</dbReference>
<dbReference type="OrthoDB" id="9758822at2"/>
<dbReference type="AlphaFoldDB" id="K6YBA5"/>
<evidence type="ECO:0000256" key="4">
    <source>
        <dbReference type="ARBA" id="ARBA00023295"/>
    </source>
</evidence>
<feature type="binding site" evidence="7">
    <location>
        <position position="437"/>
    </location>
    <ligand>
        <name>substrate</name>
    </ligand>
</feature>
<dbReference type="RefSeq" id="WP_007623936.1">
    <property type="nucleotide sequence ID" value="NZ_BAEO01000062.1"/>
</dbReference>
<evidence type="ECO:0000313" key="10">
    <source>
        <dbReference type="EMBL" id="GAC21231.1"/>
    </source>
</evidence>
<dbReference type="Gene3D" id="2.70.98.60">
    <property type="entry name" value="alpha-galactosidase from lactobacil brevis"/>
    <property type="match status" value="1"/>
</dbReference>
<evidence type="ECO:0000256" key="6">
    <source>
        <dbReference type="PIRSR" id="PIRSR005536-1"/>
    </source>
</evidence>
<evidence type="ECO:0000256" key="3">
    <source>
        <dbReference type="ARBA" id="ARBA00022801"/>
    </source>
</evidence>
<keyword evidence="3 5" id="KW-0378">Hydrolase</keyword>